<evidence type="ECO:0000256" key="1">
    <source>
        <dbReference type="ARBA" id="ARBA00004429"/>
    </source>
</evidence>
<reference evidence="7 8" key="1">
    <citation type="submission" date="2020-04" db="EMBL/GenBank/DDBJ databases">
        <title>Flammeovirga sp. SR4, a novel species isolated from seawater.</title>
        <authorList>
            <person name="Wang X."/>
        </authorList>
    </citation>
    <scope>NUCLEOTIDE SEQUENCE [LARGE SCALE GENOMIC DNA]</scope>
    <source>
        <strain evidence="7 8">ATCC 23126</strain>
    </source>
</reference>
<feature type="transmembrane region" description="Helical" evidence="6">
    <location>
        <begin position="266"/>
        <end position="292"/>
    </location>
</feature>
<keyword evidence="4 6" id="KW-1133">Transmembrane helix</keyword>
<dbReference type="AlphaFoldDB" id="A0A7X9P3J7"/>
<keyword evidence="5 6" id="KW-0472">Membrane</keyword>
<dbReference type="InterPro" id="IPR005275">
    <property type="entry name" value="Lfuc_symporter_FucP"/>
</dbReference>
<evidence type="ECO:0000256" key="5">
    <source>
        <dbReference type="ARBA" id="ARBA00023136"/>
    </source>
</evidence>
<keyword evidence="3 6" id="KW-0812">Transmembrane</keyword>
<feature type="transmembrane region" description="Helical" evidence="6">
    <location>
        <begin position="421"/>
        <end position="440"/>
    </location>
</feature>
<dbReference type="InterPro" id="IPR050375">
    <property type="entry name" value="MFS_TsgA-like"/>
</dbReference>
<feature type="transmembrane region" description="Helical" evidence="6">
    <location>
        <begin position="31"/>
        <end position="48"/>
    </location>
</feature>
<dbReference type="GO" id="GO:0015535">
    <property type="term" value="F:fucose:proton symporter activity"/>
    <property type="evidence" value="ECO:0007669"/>
    <property type="project" value="InterPro"/>
</dbReference>
<dbReference type="InterPro" id="IPR036259">
    <property type="entry name" value="MFS_trans_sf"/>
</dbReference>
<dbReference type="Proteomes" id="UP000576082">
    <property type="component" value="Unassembled WGS sequence"/>
</dbReference>
<organism evidence="7 8">
    <name type="scientific">Flammeovirga aprica JL-4</name>
    <dbReference type="NCBI Taxonomy" id="694437"/>
    <lineage>
        <taxon>Bacteria</taxon>
        <taxon>Pseudomonadati</taxon>
        <taxon>Bacteroidota</taxon>
        <taxon>Cytophagia</taxon>
        <taxon>Cytophagales</taxon>
        <taxon>Flammeovirgaceae</taxon>
        <taxon>Flammeovirga</taxon>
    </lineage>
</organism>
<feature type="transmembrane region" description="Helical" evidence="6">
    <location>
        <begin position="123"/>
        <end position="141"/>
    </location>
</feature>
<sequence length="446" mass="49149">MNELLTDHVETQESFEQKITPEKEQVVEKKYLVPFILISSLFALWGFANDITNPMVSAFQTVMEITTFKASLVQFAFYGGYFTMALPAAILIKKYSYKSVILIGLGLYATGCLLFIPAAQFQLFGFFLISLYILTFGLAFLETTANPLILSLGTKSTSTRRLNLAQSFNPIGSITGMFVAQQFILSQLQSAEKATDGSLIYTTLGVAEKQAIKMHDLMIIRDPYALLGIVVIVMTIVIAITKIPNNKEDEQFNLKATLSRLVKNNIYREGVLAQVFYVGAQIMCWTFIIQYAENIGYTKADAQSLNIVAMVTFLLCRFVATAMMKYVNSALLLAVFALGGMTTIGITVFVGGQTGLYALVATSAFMSLMFPTIYGITLENLEHDKEFGAAGLVMAIVGGALMPPMQGALIDQDKIMGLDGVNFSFLIPFVCFCMIALFGYRRFANK</sequence>
<feature type="transmembrane region" description="Helical" evidence="6">
    <location>
        <begin position="162"/>
        <end position="184"/>
    </location>
</feature>
<dbReference type="Gene3D" id="1.20.1250.20">
    <property type="entry name" value="MFS general substrate transporter like domains"/>
    <property type="match status" value="2"/>
</dbReference>
<feature type="transmembrane region" description="Helical" evidence="6">
    <location>
        <begin position="99"/>
        <end position="117"/>
    </location>
</feature>
<name>A0A7X9P3J7_9BACT</name>
<comment type="subcellular location">
    <subcellularLocation>
        <location evidence="1">Cell inner membrane</location>
        <topology evidence="1">Multi-pass membrane protein</topology>
    </subcellularLocation>
</comment>
<dbReference type="Pfam" id="PF07690">
    <property type="entry name" value="MFS_1"/>
    <property type="match status" value="1"/>
</dbReference>
<dbReference type="NCBIfam" id="TIGR00885">
    <property type="entry name" value="fucP"/>
    <property type="match status" value="1"/>
</dbReference>
<comment type="caution">
    <text evidence="7">The sequence shown here is derived from an EMBL/GenBank/DDBJ whole genome shotgun (WGS) entry which is preliminary data.</text>
</comment>
<feature type="transmembrane region" description="Helical" evidence="6">
    <location>
        <begin position="356"/>
        <end position="377"/>
    </location>
</feature>
<gene>
    <name evidence="7" type="primary">fucP</name>
    <name evidence="7" type="ORF">HHU12_12255</name>
</gene>
<feature type="transmembrane region" description="Helical" evidence="6">
    <location>
        <begin position="304"/>
        <end position="323"/>
    </location>
</feature>
<evidence type="ECO:0000313" key="7">
    <source>
        <dbReference type="EMBL" id="NME68735.1"/>
    </source>
</evidence>
<protein>
    <submittedName>
        <fullName evidence="7">L-fucose:H+ symporter permease</fullName>
    </submittedName>
</protein>
<dbReference type="InterPro" id="IPR011701">
    <property type="entry name" value="MFS"/>
</dbReference>
<feature type="transmembrane region" description="Helical" evidence="6">
    <location>
        <begin position="389"/>
        <end position="409"/>
    </location>
</feature>
<evidence type="ECO:0000256" key="3">
    <source>
        <dbReference type="ARBA" id="ARBA00022692"/>
    </source>
</evidence>
<feature type="transmembrane region" description="Helical" evidence="6">
    <location>
        <begin position="68"/>
        <end position="92"/>
    </location>
</feature>
<dbReference type="GO" id="GO:0005886">
    <property type="term" value="C:plasma membrane"/>
    <property type="evidence" value="ECO:0007669"/>
    <property type="project" value="UniProtKB-SubCell"/>
</dbReference>
<accession>A0A7X9P3J7</accession>
<dbReference type="PANTHER" id="PTHR43702">
    <property type="entry name" value="L-FUCOSE-PROTON SYMPORTER"/>
    <property type="match status" value="1"/>
</dbReference>
<dbReference type="EMBL" id="JABANE010000028">
    <property type="protein sequence ID" value="NME68735.1"/>
    <property type="molecule type" value="Genomic_DNA"/>
</dbReference>
<evidence type="ECO:0000256" key="4">
    <source>
        <dbReference type="ARBA" id="ARBA00022989"/>
    </source>
</evidence>
<evidence type="ECO:0000256" key="6">
    <source>
        <dbReference type="SAM" id="Phobius"/>
    </source>
</evidence>
<keyword evidence="2" id="KW-1003">Cell membrane</keyword>
<dbReference type="RefSeq" id="WP_169657034.1">
    <property type="nucleotide sequence ID" value="NZ_JABANE010000028.1"/>
</dbReference>
<dbReference type="CDD" id="cd17394">
    <property type="entry name" value="MFS_FucP_like"/>
    <property type="match status" value="1"/>
</dbReference>
<feature type="transmembrane region" description="Helical" evidence="6">
    <location>
        <begin position="224"/>
        <end position="245"/>
    </location>
</feature>
<evidence type="ECO:0000256" key="2">
    <source>
        <dbReference type="ARBA" id="ARBA00022475"/>
    </source>
</evidence>
<keyword evidence="8" id="KW-1185">Reference proteome</keyword>
<feature type="transmembrane region" description="Helical" evidence="6">
    <location>
        <begin position="330"/>
        <end position="350"/>
    </location>
</feature>
<dbReference type="PANTHER" id="PTHR43702:SF11">
    <property type="entry name" value="L-FUCOSE-PROTON SYMPORTER"/>
    <property type="match status" value="1"/>
</dbReference>
<proteinExistence type="predicted"/>
<evidence type="ECO:0000313" key="8">
    <source>
        <dbReference type="Proteomes" id="UP000576082"/>
    </source>
</evidence>
<dbReference type="SUPFAM" id="SSF103473">
    <property type="entry name" value="MFS general substrate transporter"/>
    <property type="match status" value="1"/>
</dbReference>